<keyword evidence="5" id="KW-0235">DNA replication</keyword>
<dbReference type="InterPro" id="IPR027417">
    <property type="entry name" value="P-loop_NTPase"/>
</dbReference>
<dbReference type="Proteomes" id="UP000193435">
    <property type="component" value="Unassembled WGS sequence"/>
</dbReference>
<evidence type="ECO:0000256" key="7">
    <source>
        <dbReference type="ARBA" id="ARBA00034754"/>
    </source>
</evidence>
<evidence type="ECO:0000256" key="1">
    <source>
        <dbReference type="ARBA" id="ARBA00012417"/>
    </source>
</evidence>
<dbReference type="Pfam" id="PF21694">
    <property type="entry name" value="DNA_pol3_delta_C"/>
    <property type="match status" value="1"/>
</dbReference>
<proteinExistence type="inferred from homology"/>
<dbReference type="OrthoDB" id="9775929at2"/>
<dbReference type="GO" id="GO:0009360">
    <property type="term" value="C:DNA polymerase III complex"/>
    <property type="evidence" value="ECO:0007669"/>
    <property type="project" value="InterPro"/>
</dbReference>
<dbReference type="SUPFAM" id="SSF52540">
    <property type="entry name" value="P-loop containing nucleoside triphosphate hydrolases"/>
    <property type="match status" value="1"/>
</dbReference>
<dbReference type="Gene3D" id="1.10.8.60">
    <property type="match status" value="1"/>
</dbReference>
<dbReference type="PANTHER" id="PTHR34388:SF1">
    <property type="entry name" value="DNA POLYMERASE III SUBUNIT DELTA"/>
    <property type="match status" value="1"/>
</dbReference>
<dbReference type="Pfam" id="PF06144">
    <property type="entry name" value="DNA_pol3_delta"/>
    <property type="match status" value="1"/>
</dbReference>
<dbReference type="InterPro" id="IPR048466">
    <property type="entry name" value="DNA_pol3_delta-like_C"/>
</dbReference>
<dbReference type="GO" id="GO:0003677">
    <property type="term" value="F:DNA binding"/>
    <property type="evidence" value="ECO:0007669"/>
    <property type="project" value="InterPro"/>
</dbReference>
<dbReference type="NCBIfam" id="TIGR01128">
    <property type="entry name" value="holA"/>
    <property type="match status" value="1"/>
</dbReference>
<dbReference type="GO" id="GO:0006261">
    <property type="term" value="P:DNA-templated DNA replication"/>
    <property type="evidence" value="ECO:0007669"/>
    <property type="project" value="TreeGrafter"/>
</dbReference>
<evidence type="ECO:0000256" key="3">
    <source>
        <dbReference type="ARBA" id="ARBA00022679"/>
    </source>
</evidence>
<dbReference type="STRING" id="1073423.SAMN04488700_2143"/>
<reference evidence="11 12" key="1">
    <citation type="submission" date="2017-04" db="EMBL/GenBank/DDBJ databases">
        <authorList>
            <person name="Afonso C.L."/>
            <person name="Miller P.J."/>
            <person name="Scott M.A."/>
            <person name="Spackman E."/>
            <person name="Goraichik I."/>
            <person name="Dimitrov K.M."/>
            <person name="Suarez D.L."/>
            <person name="Swayne D.E."/>
        </authorList>
    </citation>
    <scope>NUCLEOTIDE SEQUENCE [LARGE SCALE GENOMIC DNA]</scope>
    <source>
        <strain evidence="11 12">LMG26642</strain>
    </source>
</reference>
<sequence>MNFSKEVAKLRNNQISSVYLVLGTESYLNRTLRETFIYSILKEDEIDLNLGIYDLGEVPLGTALEDAESIPFFGERRLVIVDHPLFLTGDKSKAKLEHDMKWFENYLLKPSETTTLVIFAPYEKLDERKKISKLLKKNAVIIETTTLSEKEMRSYLKTTIENEDFTVSSEAFELFVQLTDANLSVAMSELPKLILFGQDKKRITKEAVSELITKSLEQNIFSLNDYVLKKKVGPALELYHDLLLQKEDPIKINAIMTSQFRLLLQVKTLEKKGYQQGDIAKMLKVHPYRIKLSIQHMRPFSKKVLSDAYSGLIETEYRLKTGQGKREMQFELFILQFASNHSMV</sequence>
<dbReference type="Gene3D" id="3.40.50.300">
    <property type="entry name" value="P-loop containing nucleotide triphosphate hydrolases"/>
    <property type="match status" value="1"/>
</dbReference>
<dbReference type="InterPro" id="IPR010372">
    <property type="entry name" value="DNA_pol3_delta_N"/>
</dbReference>
<comment type="catalytic activity">
    <reaction evidence="8">
        <text>DNA(n) + a 2'-deoxyribonucleoside 5'-triphosphate = DNA(n+1) + diphosphate</text>
        <dbReference type="Rhea" id="RHEA:22508"/>
        <dbReference type="Rhea" id="RHEA-COMP:17339"/>
        <dbReference type="Rhea" id="RHEA-COMP:17340"/>
        <dbReference type="ChEBI" id="CHEBI:33019"/>
        <dbReference type="ChEBI" id="CHEBI:61560"/>
        <dbReference type="ChEBI" id="CHEBI:173112"/>
        <dbReference type="EC" id="2.7.7.7"/>
    </reaction>
</comment>
<evidence type="ECO:0000256" key="6">
    <source>
        <dbReference type="ARBA" id="ARBA00022932"/>
    </source>
</evidence>
<accession>A0A1X7NKR8</accession>
<dbReference type="EC" id="2.7.7.7" evidence="1"/>
<evidence type="ECO:0000256" key="8">
    <source>
        <dbReference type="ARBA" id="ARBA00049244"/>
    </source>
</evidence>
<evidence type="ECO:0000256" key="4">
    <source>
        <dbReference type="ARBA" id="ARBA00022695"/>
    </source>
</evidence>
<gene>
    <name evidence="11" type="ORF">SAMN04488700_2143</name>
</gene>
<dbReference type="InterPro" id="IPR008921">
    <property type="entry name" value="DNA_pol3_clamp-load_cplx_C"/>
</dbReference>
<comment type="similarity">
    <text evidence="7">Belongs to the DNA polymerase HolA subunit family.</text>
</comment>
<name>A0A1X7NKR8_9LACT</name>
<evidence type="ECO:0000313" key="11">
    <source>
        <dbReference type="EMBL" id="SMH38457.1"/>
    </source>
</evidence>
<keyword evidence="12" id="KW-1185">Reference proteome</keyword>
<dbReference type="AlphaFoldDB" id="A0A1X7NKR8"/>
<evidence type="ECO:0000256" key="2">
    <source>
        <dbReference type="ARBA" id="ARBA00017703"/>
    </source>
</evidence>
<organism evidence="11 12">
    <name type="scientific">Carnobacterium iners</name>
    <dbReference type="NCBI Taxonomy" id="1073423"/>
    <lineage>
        <taxon>Bacteria</taxon>
        <taxon>Bacillati</taxon>
        <taxon>Bacillota</taxon>
        <taxon>Bacilli</taxon>
        <taxon>Lactobacillales</taxon>
        <taxon>Carnobacteriaceae</taxon>
        <taxon>Carnobacterium</taxon>
    </lineage>
</organism>
<dbReference type="RefSeq" id="WP_085560181.1">
    <property type="nucleotide sequence ID" value="NZ_FOAH01000009.1"/>
</dbReference>
<dbReference type="InterPro" id="IPR005790">
    <property type="entry name" value="DNA_polIII_delta"/>
</dbReference>
<dbReference type="PANTHER" id="PTHR34388">
    <property type="entry name" value="DNA POLYMERASE III SUBUNIT DELTA"/>
    <property type="match status" value="1"/>
</dbReference>
<evidence type="ECO:0000313" key="12">
    <source>
        <dbReference type="Proteomes" id="UP000193435"/>
    </source>
</evidence>
<evidence type="ECO:0000259" key="9">
    <source>
        <dbReference type="Pfam" id="PF06144"/>
    </source>
</evidence>
<evidence type="ECO:0000259" key="10">
    <source>
        <dbReference type="Pfam" id="PF21694"/>
    </source>
</evidence>
<keyword evidence="6" id="KW-0239">DNA-directed DNA polymerase</keyword>
<keyword evidence="4" id="KW-0548">Nucleotidyltransferase</keyword>
<evidence type="ECO:0000256" key="5">
    <source>
        <dbReference type="ARBA" id="ARBA00022705"/>
    </source>
</evidence>
<dbReference type="Gene3D" id="1.20.272.10">
    <property type="match status" value="1"/>
</dbReference>
<dbReference type="GO" id="GO:0003887">
    <property type="term" value="F:DNA-directed DNA polymerase activity"/>
    <property type="evidence" value="ECO:0007669"/>
    <property type="project" value="UniProtKB-KW"/>
</dbReference>
<dbReference type="EMBL" id="FXBJ01000002">
    <property type="protein sequence ID" value="SMH38457.1"/>
    <property type="molecule type" value="Genomic_DNA"/>
</dbReference>
<feature type="domain" description="DNA polymerase III delta N-terminal" evidence="9">
    <location>
        <begin position="19"/>
        <end position="143"/>
    </location>
</feature>
<protein>
    <recommendedName>
        <fullName evidence="2">DNA polymerase III subunit delta</fullName>
        <ecNumber evidence="1">2.7.7.7</ecNumber>
    </recommendedName>
</protein>
<keyword evidence="3" id="KW-0808">Transferase</keyword>
<dbReference type="SUPFAM" id="SSF48019">
    <property type="entry name" value="post-AAA+ oligomerization domain-like"/>
    <property type="match status" value="1"/>
</dbReference>
<feature type="domain" description="DNA polymerase III delta subunit-like C-terminal" evidence="10">
    <location>
        <begin position="217"/>
        <end position="337"/>
    </location>
</feature>